<feature type="region of interest" description="Disordered" evidence="2">
    <location>
        <begin position="85"/>
        <end position="109"/>
    </location>
</feature>
<feature type="domain" description="Integrase catalytic" evidence="3">
    <location>
        <begin position="109"/>
        <end position="270"/>
    </location>
</feature>
<evidence type="ECO:0000256" key="1">
    <source>
        <dbReference type="ARBA" id="ARBA00002286"/>
    </source>
</evidence>
<dbReference type="PROSITE" id="PS50994">
    <property type="entry name" value="INTEGRASE"/>
    <property type="match status" value="1"/>
</dbReference>
<evidence type="ECO:0000313" key="4">
    <source>
        <dbReference type="EMBL" id="MFI7589945.1"/>
    </source>
</evidence>
<name>A0ABW8AU71_9ACTN</name>
<dbReference type="EMBL" id="JBITLV010000012">
    <property type="protein sequence ID" value="MFI7589945.1"/>
    <property type="molecule type" value="Genomic_DNA"/>
</dbReference>
<comment type="caution">
    <text evidence="4">The sequence shown here is derived from an EMBL/GenBank/DDBJ whole genome shotgun (WGS) entry which is preliminary data.</text>
</comment>
<dbReference type="PANTHER" id="PTHR47515">
    <property type="entry name" value="LOW CALCIUM RESPONSE LOCUS PROTEIN T"/>
    <property type="match status" value="1"/>
</dbReference>
<evidence type="ECO:0000259" key="3">
    <source>
        <dbReference type="PROSITE" id="PS50994"/>
    </source>
</evidence>
<sequence length="285" mass="32107">MAHLQRKFKVSERRACRVVGQQRSTQRYVVVPSDFEARLVKEMKAFAEANPRWGYRRIHALLVDVGWAVNLKRIERLWRAEGLRVPPRRKNRPGGKGPGQAGNSAWARPALRPGHTWSYDFVALRTQDGRPLRVLNVVDEYTRVAVGFHVARSIGTRAVQKVLEGLFQTHPPPQLIRSDNGKEFISSGLIQWLGDQGVTAVPVAKASPQQNCYVERFNGSMRDELLDGELFHSVLEAKVVIGRWIDDYNHRRPHRGLGMITPVAFDKAERARIAVGSSDGYEGSG</sequence>
<dbReference type="RefSeq" id="WP_398284548.1">
    <property type="nucleotide sequence ID" value="NZ_JBITLV010000012.1"/>
</dbReference>
<dbReference type="SUPFAM" id="SSF53098">
    <property type="entry name" value="Ribonuclease H-like"/>
    <property type="match status" value="1"/>
</dbReference>
<dbReference type="InterPro" id="IPR012337">
    <property type="entry name" value="RNaseH-like_sf"/>
</dbReference>
<dbReference type="Pfam" id="PF13276">
    <property type="entry name" value="HTH_21"/>
    <property type="match status" value="1"/>
</dbReference>
<dbReference type="InterPro" id="IPR001584">
    <property type="entry name" value="Integrase_cat-core"/>
</dbReference>
<protein>
    <submittedName>
        <fullName evidence="4">IS3 family transposase</fullName>
    </submittedName>
</protein>
<comment type="function">
    <text evidence="1">Involved in the transposition of the insertion sequence.</text>
</comment>
<dbReference type="Gene3D" id="3.30.420.10">
    <property type="entry name" value="Ribonuclease H-like superfamily/Ribonuclease H"/>
    <property type="match status" value="1"/>
</dbReference>
<gene>
    <name evidence="4" type="ORF">ACIB24_22980</name>
</gene>
<evidence type="ECO:0000256" key="2">
    <source>
        <dbReference type="SAM" id="MobiDB-lite"/>
    </source>
</evidence>
<evidence type="ECO:0000313" key="5">
    <source>
        <dbReference type="Proteomes" id="UP001612915"/>
    </source>
</evidence>
<dbReference type="Proteomes" id="UP001612915">
    <property type="component" value="Unassembled WGS sequence"/>
</dbReference>
<dbReference type="InterPro" id="IPR025948">
    <property type="entry name" value="HTH-like_dom"/>
</dbReference>
<dbReference type="InterPro" id="IPR036397">
    <property type="entry name" value="RNaseH_sf"/>
</dbReference>
<dbReference type="NCBIfam" id="NF033516">
    <property type="entry name" value="transpos_IS3"/>
    <property type="match status" value="1"/>
</dbReference>
<dbReference type="Pfam" id="PF13683">
    <property type="entry name" value="rve_3"/>
    <property type="match status" value="1"/>
</dbReference>
<organism evidence="4 5">
    <name type="scientific">Spongisporangium articulatum</name>
    <dbReference type="NCBI Taxonomy" id="3362603"/>
    <lineage>
        <taxon>Bacteria</taxon>
        <taxon>Bacillati</taxon>
        <taxon>Actinomycetota</taxon>
        <taxon>Actinomycetes</taxon>
        <taxon>Kineosporiales</taxon>
        <taxon>Kineosporiaceae</taxon>
        <taxon>Spongisporangium</taxon>
    </lineage>
</organism>
<reference evidence="4 5" key="1">
    <citation type="submission" date="2024-10" db="EMBL/GenBank/DDBJ databases">
        <title>The Natural Products Discovery Center: Release of the First 8490 Sequenced Strains for Exploring Actinobacteria Biosynthetic Diversity.</title>
        <authorList>
            <person name="Kalkreuter E."/>
            <person name="Kautsar S.A."/>
            <person name="Yang D."/>
            <person name="Bader C.D."/>
            <person name="Teijaro C.N."/>
            <person name="Fluegel L."/>
            <person name="Davis C.M."/>
            <person name="Simpson J.R."/>
            <person name="Lauterbach L."/>
            <person name="Steele A.D."/>
            <person name="Gui C."/>
            <person name="Meng S."/>
            <person name="Li G."/>
            <person name="Viehrig K."/>
            <person name="Ye F."/>
            <person name="Su P."/>
            <person name="Kiefer A.F."/>
            <person name="Nichols A."/>
            <person name="Cepeda A.J."/>
            <person name="Yan W."/>
            <person name="Fan B."/>
            <person name="Jiang Y."/>
            <person name="Adhikari A."/>
            <person name="Zheng C.-J."/>
            <person name="Schuster L."/>
            <person name="Cowan T.M."/>
            <person name="Smanski M.J."/>
            <person name="Chevrette M.G."/>
            <person name="De Carvalho L.P.S."/>
            <person name="Shen B."/>
        </authorList>
    </citation>
    <scope>NUCLEOTIDE SEQUENCE [LARGE SCALE GENOMIC DNA]</scope>
    <source>
        <strain evidence="4 5">NPDC049639</strain>
    </source>
</reference>
<dbReference type="PANTHER" id="PTHR47515:SF1">
    <property type="entry name" value="BLR2054 PROTEIN"/>
    <property type="match status" value="1"/>
</dbReference>
<keyword evidence="5" id="KW-1185">Reference proteome</keyword>
<dbReference type="InterPro" id="IPR048020">
    <property type="entry name" value="Transpos_IS3"/>
</dbReference>
<accession>A0ABW8AU71</accession>
<proteinExistence type="predicted"/>